<keyword evidence="7 15" id="KW-0812">Transmembrane</keyword>
<keyword evidence="14 15" id="KW-0472">Membrane</keyword>
<keyword evidence="11 15" id="KW-0520">NAD</keyword>
<feature type="transmembrane region" description="Helical" evidence="15">
    <location>
        <begin position="55"/>
        <end position="78"/>
    </location>
</feature>
<dbReference type="GO" id="GO:0016651">
    <property type="term" value="F:oxidoreductase activity, acting on NAD(P)H"/>
    <property type="evidence" value="ECO:0007669"/>
    <property type="project" value="InterPro"/>
</dbReference>
<dbReference type="EMBL" id="KU728900">
    <property type="protein sequence ID" value="AOR07197.1"/>
    <property type="molecule type" value="Genomic_DNA"/>
</dbReference>
<evidence type="ECO:0000256" key="3">
    <source>
        <dbReference type="ARBA" id="ARBA00012944"/>
    </source>
</evidence>
<dbReference type="GO" id="GO:0005743">
    <property type="term" value="C:mitochondrial inner membrane"/>
    <property type="evidence" value="ECO:0007669"/>
    <property type="project" value="UniProtKB-SubCell"/>
</dbReference>
<evidence type="ECO:0000256" key="1">
    <source>
        <dbReference type="ARBA" id="ARBA00004225"/>
    </source>
</evidence>
<keyword evidence="13 15" id="KW-0496">Mitochondrion</keyword>
<evidence type="ECO:0000256" key="14">
    <source>
        <dbReference type="ARBA" id="ARBA00023136"/>
    </source>
</evidence>
<dbReference type="Pfam" id="PF00420">
    <property type="entry name" value="Oxidored_q2"/>
    <property type="match status" value="1"/>
</dbReference>
<dbReference type="PANTHER" id="PTHR11434:SF0">
    <property type="entry name" value="NADH-UBIQUINONE OXIDOREDUCTASE CHAIN 4L"/>
    <property type="match status" value="1"/>
</dbReference>
<dbReference type="Gene3D" id="1.10.287.3510">
    <property type="match status" value="1"/>
</dbReference>
<dbReference type="PANTHER" id="PTHR11434">
    <property type="entry name" value="NADH-UBIQUINONE OXIDOREDUCTASE SUBUNIT ND4L"/>
    <property type="match status" value="1"/>
</dbReference>
<comment type="similarity">
    <text evidence="2 15">Belongs to the complex I subunit 4L family.</text>
</comment>
<gene>
    <name evidence="16" type="primary">ND4L</name>
</gene>
<dbReference type="GO" id="GO:0042773">
    <property type="term" value="P:ATP synthesis coupled electron transport"/>
    <property type="evidence" value="ECO:0007669"/>
    <property type="project" value="UniProtKB-UniRule"/>
</dbReference>
<evidence type="ECO:0000313" key="16">
    <source>
        <dbReference type="EMBL" id="AOR07197.1"/>
    </source>
</evidence>
<organism evidence="16">
    <name type="scientific">Enchytraeus cf. crypticus SL-2017</name>
    <dbReference type="NCBI Taxonomy" id="2052677"/>
    <lineage>
        <taxon>Eukaryota</taxon>
        <taxon>Metazoa</taxon>
        <taxon>Spiralia</taxon>
        <taxon>Lophotrochozoa</taxon>
        <taxon>Annelida</taxon>
        <taxon>Clitellata</taxon>
        <taxon>Oligochaeta</taxon>
        <taxon>Enchytraeida</taxon>
        <taxon>Enchytraeidae</taxon>
        <taxon>Enchytraeus</taxon>
    </lineage>
</organism>
<comment type="function">
    <text evidence="15">Core subunit of the mitochondrial membrane respiratory chain NADH dehydrogenase (Complex I) which catalyzes electron transfer from NADH through the respiratory chain, using ubiquinone as an electron acceptor.</text>
</comment>
<dbReference type="InterPro" id="IPR001133">
    <property type="entry name" value="NADH_UbQ_OxRdtase_chain4L/K"/>
</dbReference>
<evidence type="ECO:0000256" key="2">
    <source>
        <dbReference type="ARBA" id="ARBA00010519"/>
    </source>
</evidence>
<comment type="catalytic activity">
    <reaction evidence="15">
        <text>a ubiquinone + NADH + 5 H(+)(in) = a ubiquinol + NAD(+) + 4 H(+)(out)</text>
        <dbReference type="Rhea" id="RHEA:29091"/>
        <dbReference type="Rhea" id="RHEA-COMP:9565"/>
        <dbReference type="Rhea" id="RHEA-COMP:9566"/>
        <dbReference type="ChEBI" id="CHEBI:15378"/>
        <dbReference type="ChEBI" id="CHEBI:16389"/>
        <dbReference type="ChEBI" id="CHEBI:17976"/>
        <dbReference type="ChEBI" id="CHEBI:57540"/>
        <dbReference type="ChEBI" id="CHEBI:57945"/>
        <dbReference type="EC" id="7.1.1.2"/>
    </reaction>
</comment>
<evidence type="ECO:0000256" key="4">
    <source>
        <dbReference type="ARBA" id="ARBA00016612"/>
    </source>
</evidence>
<evidence type="ECO:0000256" key="13">
    <source>
        <dbReference type="ARBA" id="ARBA00023128"/>
    </source>
</evidence>
<evidence type="ECO:0000256" key="15">
    <source>
        <dbReference type="RuleBase" id="RU004419"/>
    </source>
</evidence>
<protein>
    <recommendedName>
        <fullName evidence="4 15">NADH-ubiquinone oxidoreductase chain 4L</fullName>
        <ecNumber evidence="3 15">7.1.1.2</ecNumber>
    </recommendedName>
</protein>
<keyword evidence="12 15" id="KW-0830">Ubiquinone</keyword>
<keyword evidence="6 15" id="KW-0679">Respiratory chain</keyword>
<dbReference type="InterPro" id="IPR039428">
    <property type="entry name" value="NUOK/Mnh_C1-like"/>
</dbReference>
<accession>A0A286KAW2</accession>
<evidence type="ECO:0000256" key="11">
    <source>
        <dbReference type="ARBA" id="ARBA00023027"/>
    </source>
</evidence>
<evidence type="ECO:0000256" key="6">
    <source>
        <dbReference type="ARBA" id="ARBA00022660"/>
    </source>
</evidence>
<reference evidence="16" key="1">
    <citation type="journal article" date="2017" name="Proc. R. Soc. B">
        <title>Punctuated invasion of water, ice, snow and terrestrial ecozones by segmented worms (Oligochaeta: Enchytraeidae: Mesenchytraeus).</title>
        <authorList>
            <person name="Lang S.A."/>
            <person name="Saglam N."/>
            <person name="Kawash J."/>
            <person name="Shain D.H."/>
        </authorList>
    </citation>
    <scope>NUCLEOTIDE SEQUENCE</scope>
</reference>
<keyword evidence="10 15" id="KW-1133">Transmembrane helix</keyword>
<evidence type="ECO:0000256" key="5">
    <source>
        <dbReference type="ARBA" id="ARBA00022448"/>
    </source>
</evidence>
<keyword evidence="8 15" id="KW-1278">Translocase</keyword>
<comment type="subcellular location">
    <subcellularLocation>
        <location evidence="15">Mitochondrion inner membrane</location>
        <topology evidence="15">Multi-pass membrane protein</topology>
    </subcellularLocation>
    <subcellularLocation>
        <location evidence="1">Mitochondrion membrane</location>
        <topology evidence="1">Multi-pass membrane protein</topology>
    </subcellularLocation>
</comment>
<evidence type="ECO:0000256" key="12">
    <source>
        <dbReference type="ARBA" id="ARBA00023075"/>
    </source>
</evidence>
<evidence type="ECO:0000256" key="10">
    <source>
        <dbReference type="ARBA" id="ARBA00022989"/>
    </source>
</evidence>
<dbReference type="AlphaFoldDB" id="A0A286KAW2"/>
<proteinExistence type="inferred from homology"/>
<dbReference type="EC" id="7.1.1.2" evidence="3 15"/>
<dbReference type="GO" id="GO:0030964">
    <property type="term" value="C:NADH dehydrogenase complex"/>
    <property type="evidence" value="ECO:0007669"/>
    <property type="project" value="TreeGrafter"/>
</dbReference>
<keyword evidence="5 15" id="KW-0813">Transport</keyword>
<geneLocation type="mitochondrion" evidence="16"/>
<evidence type="ECO:0000256" key="8">
    <source>
        <dbReference type="ARBA" id="ARBA00022967"/>
    </source>
</evidence>
<evidence type="ECO:0000256" key="7">
    <source>
        <dbReference type="ARBA" id="ARBA00022692"/>
    </source>
</evidence>
<sequence>MNILSMFQVSYFLTLVAFIIQRTHLLMALLCLEGMMLSLVLLIPSFLYMTSMINISAIALIMLTLGACEASIGLSIMVNMSRSYGSDLFKSVSSNKC</sequence>
<evidence type="ECO:0000256" key="9">
    <source>
        <dbReference type="ARBA" id="ARBA00022982"/>
    </source>
</evidence>
<feature type="transmembrane region" description="Helical" evidence="15">
    <location>
        <begin position="28"/>
        <end position="49"/>
    </location>
</feature>
<name>A0A286KAW2_9ANNE</name>
<dbReference type="GO" id="GO:0008137">
    <property type="term" value="F:NADH dehydrogenase (ubiquinone) activity"/>
    <property type="evidence" value="ECO:0007669"/>
    <property type="project" value="UniProtKB-EC"/>
</dbReference>
<keyword evidence="15" id="KW-0999">Mitochondrion inner membrane</keyword>
<feature type="transmembrane region" description="Helical" evidence="15">
    <location>
        <begin position="6"/>
        <end position="21"/>
    </location>
</feature>
<keyword evidence="9 15" id="KW-0249">Electron transport</keyword>